<dbReference type="RefSeq" id="WP_238808109.1">
    <property type="nucleotide sequence ID" value="NZ_CAKLPY010000003.1"/>
</dbReference>
<name>A0ABM9ATR6_9BACT</name>
<reference evidence="2" key="1">
    <citation type="submission" date="2021-12" db="EMBL/GenBank/DDBJ databases">
        <authorList>
            <person name="Rodrigo-Torres L."/>
            <person name="Arahal R. D."/>
            <person name="Lucena T."/>
        </authorList>
    </citation>
    <scope>NUCLEOTIDE SEQUENCE</scope>
    <source>
        <strain evidence="2">CECT 8858</strain>
    </source>
</reference>
<dbReference type="InterPro" id="IPR009061">
    <property type="entry name" value="DNA-bd_dom_put_sf"/>
</dbReference>
<keyword evidence="3" id="KW-1185">Reference proteome</keyword>
<dbReference type="Pfam" id="PF12728">
    <property type="entry name" value="HTH_17"/>
    <property type="match status" value="1"/>
</dbReference>
<dbReference type="InterPro" id="IPR041657">
    <property type="entry name" value="HTH_17"/>
</dbReference>
<proteinExistence type="predicted"/>
<evidence type="ECO:0000313" key="3">
    <source>
        <dbReference type="Proteomes" id="UP000837932"/>
    </source>
</evidence>
<comment type="caution">
    <text evidence="2">The sequence shown here is derived from an EMBL/GenBank/DDBJ whole genome shotgun (WGS) entry which is preliminary data.</text>
</comment>
<evidence type="ECO:0000313" key="2">
    <source>
        <dbReference type="EMBL" id="CAH0997411.1"/>
    </source>
</evidence>
<feature type="domain" description="Helix-turn-helix" evidence="1">
    <location>
        <begin position="47"/>
        <end position="90"/>
    </location>
</feature>
<dbReference type="Proteomes" id="UP000837932">
    <property type="component" value="Unassembled WGS sequence"/>
</dbReference>
<gene>
    <name evidence="2" type="ORF">EMA8858_03544</name>
</gene>
<dbReference type="EMBL" id="CAKLPY010000003">
    <property type="protein sequence ID" value="CAH0997411.1"/>
    <property type="molecule type" value="Genomic_DNA"/>
</dbReference>
<dbReference type="SUPFAM" id="SSF46955">
    <property type="entry name" value="Putative DNA-binding domain"/>
    <property type="match status" value="1"/>
</dbReference>
<sequence>MNQLILSPLTPTELAALVRAEMQSVLQAWTPPPADFGANIPELPTRKQTSEILQISLVSLNQWSKSGVLPTIKIGTRVRYKKSDVLNALKEVRNLRYKRTGRGESK</sequence>
<protein>
    <recommendedName>
        <fullName evidence="1">Helix-turn-helix domain-containing protein</fullName>
    </recommendedName>
</protein>
<accession>A0ABM9ATR6</accession>
<organism evidence="2 3">
    <name type="scientific">Emticicia aquatica</name>
    <dbReference type="NCBI Taxonomy" id="1681835"/>
    <lineage>
        <taxon>Bacteria</taxon>
        <taxon>Pseudomonadati</taxon>
        <taxon>Bacteroidota</taxon>
        <taxon>Cytophagia</taxon>
        <taxon>Cytophagales</taxon>
        <taxon>Leadbetterellaceae</taxon>
        <taxon>Emticicia</taxon>
    </lineage>
</organism>
<evidence type="ECO:0000259" key="1">
    <source>
        <dbReference type="Pfam" id="PF12728"/>
    </source>
</evidence>